<feature type="compositionally biased region" description="Basic residues" evidence="1">
    <location>
        <begin position="107"/>
        <end position="121"/>
    </location>
</feature>
<gene>
    <name evidence="2" type="ORF">F2P81_017552</name>
</gene>
<feature type="compositionally biased region" description="Basic residues" evidence="1">
    <location>
        <begin position="429"/>
        <end position="438"/>
    </location>
</feature>
<feature type="region of interest" description="Disordered" evidence="1">
    <location>
        <begin position="350"/>
        <end position="380"/>
    </location>
</feature>
<dbReference type="Proteomes" id="UP000438429">
    <property type="component" value="Unassembled WGS sequence"/>
</dbReference>
<name>A0A6A4SI52_SCOMX</name>
<sequence length="521" mass="58637">MRAARGRGADAAVTRPGRELYVRMYKGIFQQLLSLPFKTEWPVAPPHQYDFPGWNLESDKRQKSLMGLLLDPAGGWAGKANDFRLLPVLSQRREFPSRSVSAVALRRGVRTRKEKDRKRRSVVGEEENNEAGPPFEQADAASLFHKVAESSAVNYVHFAFLWGETGAPPPSTLANRCAVAFRPTGNDLMLCNWQQGKGETCGIDIHLRVQGDHSEIPSQSDYIGFTEVFSEKTATYSLTSEVARRKQVLLKNSSAVVTLFSHTRYGERLHSALTLRPQGERCEELCSGRTRRFEDITAATKTRICCPKVRRVWFACVHPEDLLVHFCATFYVYKMLQRFQLDVKNTTAAVESGSHTARHQEPDEDTHSGKPGSGTRNSSQRDWTIILTLHHPTKLHNSDDLKSDATTVTSRVKTYVFETQLSKKQEERRKKKKKRCLEKRRDRSAAAGGEAPMSVTIPEIAYSHCPKKINRKTPTPRHGAVRRVTFPDDFSALGQSSCDTVEIREAAAGQRSPLLVIVKMM</sequence>
<proteinExistence type="predicted"/>
<accession>A0A6A4SI52</accession>
<evidence type="ECO:0000256" key="1">
    <source>
        <dbReference type="SAM" id="MobiDB-lite"/>
    </source>
</evidence>
<protein>
    <submittedName>
        <fullName evidence="2">Uncharacterized protein</fullName>
    </submittedName>
</protein>
<reference evidence="2 3" key="1">
    <citation type="submission" date="2019-06" db="EMBL/GenBank/DDBJ databases">
        <title>Draft genomes of female and male turbot (Scophthalmus maximus).</title>
        <authorList>
            <person name="Xu H."/>
            <person name="Xu X.-W."/>
            <person name="Shao C."/>
            <person name="Chen S."/>
        </authorList>
    </citation>
    <scope>NUCLEOTIDE SEQUENCE [LARGE SCALE GENOMIC DNA]</scope>
    <source>
        <strain evidence="2">Ysfricsl-2016a</strain>
        <tissue evidence="2">Blood</tissue>
    </source>
</reference>
<feature type="region of interest" description="Disordered" evidence="1">
    <location>
        <begin position="107"/>
        <end position="135"/>
    </location>
</feature>
<evidence type="ECO:0000313" key="3">
    <source>
        <dbReference type="Proteomes" id="UP000438429"/>
    </source>
</evidence>
<dbReference type="EMBL" id="VEVO01000015">
    <property type="protein sequence ID" value="KAF0030821.1"/>
    <property type="molecule type" value="Genomic_DNA"/>
</dbReference>
<comment type="caution">
    <text evidence="2">The sequence shown here is derived from an EMBL/GenBank/DDBJ whole genome shotgun (WGS) entry which is preliminary data.</text>
</comment>
<feature type="region of interest" description="Disordered" evidence="1">
    <location>
        <begin position="421"/>
        <end position="450"/>
    </location>
</feature>
<feature type="compositionally biased region" description="Basic and acidic residues" evidence="1">
    <location>
        <begin position="358"/>
        <end position="368"/>
    </location>
</feature>
<evidence type="ECO:0000313" key="2">
    <source>
        <dbReference type="EMBL" id="KAF0030821.1"/>
    </source>
</evidence>
<organism evidence="2 3">
    <name type="scientific">Scophthalmus maximus</name>
    <name type="common">Turbot</name>
    <name type="synonym">Psetta maxima</name>
    <dbReference type="NCBI Taxonomy" id="52904"/>
    <lineage>
        <taxon>Eukaryota</taxon>
        <taxon>Metazoa</taxon>
        <taxon>Chordata</taxon>
        <taxon>Craniata</taxon>
        <taxon>Vertebrata</taxon>
        <taxon>Euteleostomi</taxon>
        <taxon>Actinopterygii</taxon>
        <taxon>Neopterygii</taxon>
        <taxon>Teleostei</taxon>
        <taxon>Neoteleostei</taxon>
        <taxon>Acanthomorphata</taxon>
        <taxon>Carangaria</taxon>
        <taxon>Pleuronectiformes</taxon>
        <taxon>Pleuronectoidei</taxon>
        <taxon>Scophthalmidae</taxon>
        <taxon>Scophthalmus</taxon>
    </lineage>
</organism>
<dbReference type="AlphaFoldDB" id="A0A6A4SI52"/>